<dbReference type="AlphaFoldDB" id="A0A1Y3BS48"/>
<keyword evidence="2" id="KW-1185">Reference proteome</keyword>
<comment type="caution">
    <text evidence="1">The sequence shown here is derived from an EMBL/GenBank/DDBJ whole genome shotgun (WGS) entry which is preliminary data.</text>
</comment>
<accession>A0A1Y3BS48</accession>
<organism evidence="1 2">
    <name type="scientific">Euroglyphus maynei</name>
    <name type="common">Mayne's house dust mite</name>
    <dbReference type="NCBI Taxonomy" id="6958"/>
    <lineage>
        <taxon>Eukaryota</taxon>
        <taxon>Metazoa</taxon>
        <taxon>Ecdysozoa</taxon>
        <taxon>Arthropoda</taxon>
        <taxon>Chelicerata</taxon>
        <taxon>Arachnida</taxon>
        <taxon>Acari</taxon>
        <taxon>Acariformes</taxon>
        <taxon>Sarcoptiformes</taxon>
        <taxon>Astigmata</taxon>
        <taxon>Psoroptidia</taxon>
        <taxon>Analgoidea</taxon>
        <taxon>Pyroglyphidae</taxon>
        <taxon>Pyroglyphinae</taxon>
        <taxon>Euroglyphus</taxon>
    </lineage>
</organism>
<name>A0A1Y3BS48_EURMA</name>
<proteinExistence type="predicted"/>
<evidence type="ECO:0000313" key="2">
    <source>
        <dbReference type="Proteomes" id="UP000194236"/>
    </source>
</evidence>
<sequence length="24" mass="3097">MDRHNYKVVLMLRRPYQRLLYEDS</sequence>
<evidence type="ECO:0000313" key="1">
    <source>
        <dbReference type="EMBL" id="OTF82907.1"/>
    </source>
</evidence>
<dbReference type="EMBL" id="MUJZ01006186">
    <property type="protein sequence ID" value="OTF82907.1"/>
    <property type="molecule type" value="Genomic_DNA"/>
</dbReference>
<dbReference type="Proteomes" id="UP000194236">
    <property type="component" value="Unassembled WGS sequence"/>
</dbReference>
<protein>
    <submittedName>
        <fullName evidence="1">Uncharacterized protein</fullName>
    </submittedName>
</protein>
<gene>
    <name evidence="1" type="ORF">BLA29_012278</name>
</gene>
<reference evidence="1 2" key="1">
    <citation type="submission" date="2017-03" db="EMBL/GenBank/DDBJ databases">
        <title>Genome Survey of Euroglyphus maynei.</title>
        <authorList>
            <person name="Arlian L.G."/>
            <person name="Morgan M.S."/>
            <person name="Rider S.D."/>
        </authorList>
    </citation>
    <scope>NUCLEOTIDE SEQUENCE [LARGE SCALE GENOMIC DNA]</scope>
    <source>
        <strain evidence="1">Arlian Lab</strain>
        <tissue evidence="1">Whole body</tissue>
    </source>
</reference>